<accession>A0A7G9YTT9</accession>
<evidence type="ECO:0000313" key="2">
    <source>
        <dbReference type="EMBL" id="QNO51423.1"/>
    </source>
</evidence>
<name>A0A7G9YTT9_9EURY</name>
<evidence type="ECO:0000256" key="1">
    <source>
        <dbReference type="SAM" id="Phobius"/>
    </source>
</evidence>
<protein>
    <submittedName>
        <fullName evidence="2">Uncharacterized protein</fullName>
    </submittedName>
</protein>
<organism evidence="2">
    <name type="scientific">Candidatus Methanophagaceae archaeon ANME-1 ERB6</name>
    <dbReference type="NCBI Taxonomy" id="2759912"/>
    <lineage>
        <taxon>Archaea</taxon>
        <taxon>Methanobacteriati</taxon>
        <taxon>Methanobacteriota</taxon>
        <taxon>Stenosarchaea group</taxon>
        <taxon>Methanomicrobia</taxon>
        <taxon>Candidatus Methanophagales</taxon>
        <taxon>Candidatus Methanophagaceae</taxon>
    </lineage>
</organism>
<dbReference type="AlphaFoldDB" id="A0A7G9YTT9"/>
<gene>
    <name evidence="2" type="ORF">PFCPEAIJ_00025</name>
</gene>
<keyword evidence="1" id="KW-1133">Transmembrane helix</keyword>
<dbReference type="EMBL" id="MT631469">
    <property type="protein sequence ID" value="QNO51423.1"/>
    <property type="molecule type" value="Genomic_DNA"/>
</dbReference>
<feature type="transmembrane region" description="Helical" evidence="1">
    <location>
        <begin position="16"/>
        <end position="35"/>
    </location>
</feature>
<keyword evidence="1" id="KW-0472">Membrane</keyword>
<sequence length="386" mass="43563">MLGGKEGEEGMRMKKVVGVAAVITVIMAIVLIAFSCTVSAESVNRTYTDDGGVLWYEGAFISPTKPKDAGNKPGFYEGEEIRFWNKSLSNFAAVKVSGPYKSDGNIYDEYDEYDVSAGDFWDTEGKPTKGYFKVVDADEHGGWFSLNKQSFSLKLEDTKVREKESFNLTLKKNNKKGGVMKLTIEDDDKYSIMNANGTDIYEVLVNYTEVGGKPKFTSKPVDKEGNHVDGITNNTAGELVFNTSTKQLDMRKAKYEIILEDYATEVKEDVTITVEKWYLEMECSEDVIKDWEDIVITIHSSFYEEDVNVTVEGIPEWDEKTLTLDEEGKKRIKISTEKLYYGKYKVTVEVVNFTACAETRYVQIKKGKTSLKVDKKKLQLSVTLCT</sequence>
<reference evidence="2" key="1">
    <citation type="submission" date="2020-06" db="EMBL/GenBank/DDBJ databases">
        <title>Unique genomic features of the anaerobic methanotrophic archaea.</title>
        <authorList>
            <person name="Chadwick G.L."/>
            <person name="Skennerton C.T."/>
            <person name="Laso-Perez R."/>
            <person name="Leu A.O."/>
            <person name="Speth D.R."/>
            <person name="Yu H."/>
            <person name="Morgan-Lang C."/>
            <person name="Hatzenpichler R."/>
            <person name="Goudeau D."/>
            <person name="Malmstrom R."/>
            <person name="Brazelton W.J."/>
            <person name="Woyke T."/>
            <person name="Hallam S.J."/>
            <person name="Tyson G.W."/>
            <person name="Wegener G."/>
            <person name="Boetius A."/>
            <person name="Orphan V."/>
        </authorList>
    </citation>
    <scope>NUCLEOTIDE SEQUENCE</scope>
</reference>
<proteinExistence type="predicted"/>
<keyword evidence="1" id="KW-0812">Transmembrane</keyword>